<dbReference type="SUPFAM" id="SSF54593">
    <property type="entry name" value="Glyoxalase/Bleomycin resistance protein/Dihydroxybiphenyl dioxygenase"/>
    <property type="match status" value="1"/>
</dbReference>
<dbReference type="RefSeq" id="WP_062285958.1">
    <property type="nucleotide sequence ID" value="NZ_CP013200.1"/>
</dbReference>
<dbReference type="PANTHER" id="PTHR33990:SF1">
    <property type="entry name" value="PROTEIN YJDN"/>
    <property type="match status" value="1"/>
</dbReference>
<dbReference type="InterPro" id="IPR028973">
    <property type="entry name" value="PhnB-like"/>
</dbReference>
<dbReference type="InterPro" id="IPR029068">
    <property type="entry name" value="Glyas_Bleomycin-R_OHBP_Dase"/>
</dbReference>
<evidence type="ECO:0000313" key="2">
    <source>
        <dbReference type="EMBL" id="ALO65482.1"/>
    </source>
</evidence>
<evidence type="ECO:0000313" key="3">
    <source>
        <dbReference type="Proteomes" id="UP000059574"/>
    </source>
</evidence>
<dbReference type="Pfam" id="PF00903">
    <property type="entry name" value="Glyoxalase"/>
    <property type="match status" value="1"/>
</dbReference>
<sequence>MTVRLTPYLNFRDTAKNALEFYQSVFGGTLEMSTYAEISMFEDPTESGKIMHGMVNGDHDVVIMGADVPNSMELGPNSSVCLSGDDEAVLRGWWDGLADGATVAEPLTKAPWGDTFGMLTDKFGVPWMVNIDGSPKP</sequence>
<reference evidence="3" key="1">
    <citation type="submission" date="2015-11" db="EMBL/GenBank/DDBJ databases">
        <authorList>
            <person name="Kumar R."/>
            <person name="Singh D."/>
            <person name="Swarnkar M.K."/>
            <person name="Singh A.K."/>
            <person name="Kumar S."/>
        </authorList>
    </citation>
    <scope>NUCLEOTIDE SEQUENCE [LARGE SCALE GENOMIC DNA]</scope>
    <source>
        <strain evidence="3">ERGS4:06</strain>
    </source>
</reference>
<dbReference type="CDD" id="cd06588">
    <property type="entry name" value="PhnB_like"/>
    <property type="match status" value="1"/>
</dbReference>
<dbReference type="Proteomes" id="UP000059574">
    <property type="component" value="Chromosome"/>
</dbReference>
<reference evidence="2 3" key="2">
    <citation type="journal article" date="2016" name="J. Biotechnol.">
        <title>Complete genome sequence of Arthrobacter alpinus ERGS4:06, a yellow pigmented bacterium tolerant to cold and radiations isolated from Sikkim Himalaya.</title>
        <authorList>
            <person name="Kumar R."/>
            <person name="Singh D."/>
            <person name="Swarnkar M.K."/>
            <person name="Singh A.K."/>
            <person name="Kumar S."/>
        </authorList>
    </citation>
    <scope>NUCLEOTIDE SEQUENCE [LARGE SCALE GENOMIC DNA]</scope>
    <source>
        <strain evidence="2 3">ERGS4:06</strain>
    </source>
</reference>
<proteinExistence type="predicted"/>
<organism evidence="2 3">
    <name type="scientific">Arthrobacter alpinus</name>
    <dbReference type="NCBI Taxonomy" id="656366"/>
    <lineage>
        <taxon>Bacteria</taxon>
        <taxon>Bacillati</taxon>
        <taxon>Actinomycetota</taxon>
        <taxon>Actinomycetes</taxon>
        <taxon>Micrococcales</taxon>
        <taxon>Micrococcaceae</taxon>
        <taxon>Arthrobacter</taxon>
    </lineage>
</organism>
<protein>
    <recommendedName>
        <fullName evidence="1">Glyoxalase/fosfomycin resistance/dioxygenase domain-containing protein</fullName>
    </recommendedName>
</protein>
<name>A0A0S2LVE0_9MICC</name>
<accession>A0A0S2LVE0</accession>
<dbReference type="AlphaFoldDB" id="A0A0S2LVE0"/>
<evidence type="ECO:0000259" key="1">
    <source>
        <dbReference type="Pfam" id="PF00903"/>
    </source>
</evidence>
<dbReference type="PANTHER" id="PTHR33990">
    <property type="entry name" value="PROTEIN YJDN-RELATED"/>
    <property type="match status" value="1"/>
</dbReference>
<dbReference type="EMBL" id="CP013200">
    <property type="protein sequence ID" value="ALO65482.1"/>
    <property type="molecule type" value="Genomic_DNA"/>
</dbReference>
<gene>
    <name evidence="2" type="ORF">AS189_01930</name>
</gene>
<dbReference type="OrthoDB" id="9795306at2"/>
<feature type="domain" description="Glyoxalase/fosfomycin resistance/dioxygenase" evidence="1">
    <location>
        <begin position="13"/>
        <end position="129"/>
    </location>
</feature>
<dbReference type="Gene3D" id="3.10.180.10">
    <property type="entry name" value="2,3-Dihydroxybiphenyl 1,2-Dioxygenase, domain 1"/>
    <property type="match status" value="1"/>
</dbReference>
<dbReference type="InterPro" id="IPR004360">
    <property type="entry name" value="Glyas_Fos-R_dOase_dom"/>
</dbReference>